<evidence type="ECO:0000256" key="5">
    <source>
        <dbReference type="SAM" id="Phobius"/>
    </source>
</evidence>
<evidence type="ECO:0000313" key="6">
    <source>
        <dbReference type="EMBL" id="RKD86100.1"/>
    </source>
</evidence>
<evidence type="ECO:0000313" key="7">
    <source>
        <dbReference type="Proteomes" id="UP000283387"/>
    </source>
</evidence>
<dbReference type="GO" id="GO:0030026">
    <property type="term" value="P:intracellular manganese ion homeostasis"/>
    <property type="evidence" value="ECO:0007669"/>
    <property type="project" value="InterPro"/>
</dbReference>
<protein>
    <submittedName>
        <fullName evidence="6">VIT1/CCC1 family predicted Fe2+/Mn2+ transporter</fullName>
    </submittedName>
</protein>
<dbReference type="SUPFAM" id="SSF47240">
    <property type="entry name" value="Ferritin-like"/>
    <property type="match status" value="1"/>
</dbReference>
<reference evidence="6 7" key="1">
    <citation type="submission" date="2018-09" db="EMBL/GenBank/DDBJ databases">
        <title>Genomic Encyclopedia of Archaeal and Bacterial Type Strains, Phase II (KMG-II): from individual species to whole genera.</title>
        <authorList>
            <person name="Goeker M."/>
        </authorList>
    </citation>
    <scope>NUCLEOTIDE SEQUENCE [LARGE SCALE GENOMIC DNA]</scope>
    <source>
        <strain evidence="6 7">DSM 27148</strain>
    </source>
</reference>
<dbReference type="AlphaFoldDB" id="A0A419VVC0"/>
<dbReference type="InterPro" id="IPR039376">
    <property type="entry name" value="Ferritin_CCC1_N"/>
</dbReference>
<name>A0A419VVC0_9BACT</name>
<dbReference type="EMBL" id="RAPN01000005">
    <property type="protein sequence ID" value="RKD86100.1"/>
    <property type="molecule type" value="Genomic_DNA"/>
</dbReference>
<accession>A0A419VVC0</accession>
<organism evidence="6 7">
    <name type="scientific">Mangrovibacterium diazotrophicum</name>
    <dbReference type="NCBI Taxonomy" id="1261403"/>
    <lineage>
        <taxon>Bacteria</taxon>
        <taxon>Pseudomonadati</taxon>
        <taxon>Bacteroidota</taxon>
        <taxon>Bacteroidia</taxon>
        <taxon>Marinilabiliales</taxon>
        <taxon>Prolixibacteraceae</taxon>
        <taxon>Mangrovibacterium</taxon>
    </lineage>
</organism>
<dbReference type="RefSeq" id="WP_120275433.1">
    <property type="nucleotide sequence ID" value="NZ_RAPN01000005.1"/>
</dbReference>
<dbReference type="GO" id="GO:0012505">
    <property type="term" value="C:endomembrane system"/>
    <property type="evidence" value="ECO:0007669"/>
    <property type="project" value="UniProtKB-SubCell"/>
</dbReference>
<dbReference type="GO" id="GO:0005384">
    <property type="term" value="F:manganese ion transmembrane transporter activity"/>
    <property type="evidence" value="ECO:0007669"/>
    <property type="project" value="InterPro"/>
</dbReference>
<dbReference type="Pfam" id="PF01988">
    <property type="entry name" value="VIT1"/>
    <property type="match status" value="1"/>
</dbReference>
<dbReference type="Proteomes" id="UP000283387">
    <property type="component" value="Unassembled WGS sequence"/>
</dbReference>
<keyword evidence="3 5" id="KW-1133">Transmembrane helix</keyword>
<evidence type="ECO:0000256" key="4">
    <source>
        <dbReference type="ARBA" id="ARBA00023136"/>
    </source>
</evidence>
<dbReference type="CDD" id="cd01044">
    <property type="entry name" value="Ferritin_CCC1_N"/>
    <property type="match status" value="1"/>
</dbReference>
<keyword evidence="2 5" id="KW-0812">Transmembrane</keyword>
<dbReference type="InterPro" id="IPR008217">
    <property type="entry name" value="Ccc1_fam"/>
</dbReference>
<keyword evidence="4 5" id="KW-0472">Membrane</keyword>
<dbReference type="InterPro" id="IPR009078">
    <property type="entry name" value="Ferritin-like_SF"/>
</dbReference>
<feature type="transmembrane region" description="Helical" evidence="5">
    <location>
        <begin position="169"/>
        <end position="185"/>
    </location>
</feature>
<sequence length="293" mass="32833">MERKPLSPEVRKQIIIAQRTEITEYHVYKRLAGIVKDKENSAVLSKIADDELRHYKIWEKYSGREVSPSKWGIRKFYWIARLFGITFGIKLLEKAEERAQVNYHEIGREIPEAIAIGKEETEHENKLIAMIHEEKLEYIGSIVLGLNDALVEILGTLAGLTFALQNTKLVALAGIIAGIAGALSMSSSEYLSNKSEGNHDGALKSAFFTGIAYFVAVVFLVVPYLIFTSPFVALIVAVIDSILVVFFYSYYISIANDQPFRKRFTEMVVLSTVVGLISFGLGYLVRVLFGIDV</sequence>
<feature type="transmembrane region" description="Helical" evidence="5">
    <location>
        <begin position="232"/>
        <end position="252"/>
    </location>
</feature>
<evidence type="ECO:0000256" key="3">
    <source>
        <dbReference type="ARBA" id="ARBA00022989"/>
    </source>
</evidence>
<evidence type="ECO:0000256" key="1">
    <source>
        <dbReference type="ARBA" id="ARBA00004127"/>
    </source>
</evidence>
<keyword evidence="7" id="KW-1185">Reference proteome</keyword>
<comment type="caution">
    <text evidence="6">The sequence shown here is derived from an EMBL/GenBank/DDBJ whole genome shotgun (WGS) entry which is preliminary data.</text>
</comment>
<feature type="transmembrane region" description="Helical" evidence="5">
    <location>
        <begin position="264"/>
        <end position="285"/>
    </location>
</feature>
<comment type="subcellular location">
    <subcellularLocation>
        <location evidence="1">Endomembrane system</location>
        <topology evidence="1">Multi-pass membrane protein</topology>
    </subcellularLocation>
</comment>
<evidence type="ECO:0000256" key="2">
    <source>
        <dbReference type="ARBA" id="ARBA00022692"/>
    </source>
</evidence>
<dbReference type="OrthoDB" id="9781287at2"/>
<feature type="transmembrane region" description="Helical" evidence="5">
    <location>
        <begin position="138"/>
        <end position="163"/>
    </location>
</feature>
<feature type="transmembrane region" description="Helical" evidence="5">
    <location>
        <begin position="206"/>
        <end position="226"/>
    </location>
</feature>
<gene>
    <name evidence="6" type="ORF">BC643_4416</name>
</gene>
<proteinExistence type="predicted"/>